<accession>A0A4P8XL40</accession>
<reference evidence="1 2" key="1">
    <citation type="submission" date="2019-05" db="EMBL/GenBank/DDBJ databases">
        <authorList>
            <person name="Chen C."/>
        </authorList>
    </citation>
    <scope>NUCLEOTIDE SEQUENCE [LARGE SCALE GENOMIC DNA]</scope>
    <source>
        <strain evidence="1 2">HB172198</strain>
    </source>
</reference>
<dbReference type="Gene3D" id="3.20.20.410">
    <property type="entry name" value="Protein of unknown function UPF0759"/>
    <property type="match status" value="1"/>
</dbReference>
<sequence length="289" mass="33442">MEQASPSHIHIGLSGWGDHDDLYEAGTKAGEKLAVYARHFDLLEMDNSFYAIPSRERMQKWSALTPDTFGFIVKAYQGMTGHERGKHDYDDSRSMFTAFQNSVNVLKEEGKLRTVLFQYPPWFDCDKKNVDILKKTREWMQDYPVALEFRHQSWFAPEFREKTLDFMRSEGWIHSIADEPQAGTGSVPLVLQPTQEHAVMVRLHGRDPSGWHSSGQDNWRETRYLYRYSQEELEEWKAHVEQLLGSTKACWIIFNNNSGGDAAANAKQLQKLLRLPTGPAKLEQMQWNV</sequence>
<dbReference type="PANTHER" id="PTHR30348">
    <property type="entry name" value="UNCHARACTERIZED PROTEIN YECE"/>
    <property type="match status" value="1"/>
</dbReference>
<keyword evidence="2" id="KW-1185">Reference proteome</keyword>
<dbReference type="PANTHER" id="PTHR30348:SF13">
    <property type="entry name" value="UPF0759 PROTEIN YUNF"/>
    <property type="match status" value="1"/>
</dbReference>
<gene>
    <name evidence="1" type="ORF">E6C60_2371</name>
</gene>
<evidence type="ECO:0008006" key="3">
    <source>
        <dbReference type="Google" id="ProtNLM"/>
    </source>
</evidence>
<dbReference type="EMBL" id="CP040396">
    <property type="protein sequence ID" value="QCT03083.1"/>
    <property type="molecule type" value="Genomic_DNA"/>
</dbReference>
<dbReference type="RefSeq" id="WP_138226009.1">
    <property type="nucleotide sequence ID" value="NZ_CP040396.1"/>
</dbReference>
<evidence type="ECO:0000313" key="1">
    <source>
        <dbReference type="EMBL" id="QCT03083.1"/>
    </source>
</evidence>
<dbReference type="InterPro" id="IPR002763">
    <property type="entry name" value="DUF72"/>
</dbReference>
<dbReference type="SUPFAM" id="SSF117396">
    <property type="entry name" value="TM1631-like"/>
    <property type="match status" value="1"/>
</dbReference>
<dbReference type="AlphaFoldDB" id="A0A4P8XL40"/>
<dbReference type="Pfam" id="PF01904">
    <property type="entry name" value="DUF72"/>
    <property type="match status" value="1"/>
</dbReference>
<evidence type="ECO:0000313" key="2">
    <source>
        <dbReference type="Proteomes" id="UP000300879"/>
    </source>
</evidence>
<name>A0A4P8XL40_9BACL</name>
<dbReference type="KEGG" id="palo:E6C60_2371"/>
<protein>
    <recommendedName>
        <fullName evidence="3">DUF72 domain-containing protein</fullName>
    </recommendedName>
</protein>
<dbReference type="InterPro" id="IPR036520">
    <property type="entry name" value="UPF0759_sf"/>
</dbReference>
<proteinExistence type="predicted"/>
<organism evidence="1 2">
    <name type="scientific">Paenibacillus algicola</name>
    <dbReference type="NCBI Taxonomy" id="2565926"/>
    <lineage>
        <taxon>Bacteria</taxon>
        <taxon>Bacillati</taxon>
        <taxon>Bacillota</taxon>
        <taxon>Bacilli</taxon>
        <taxon>Bacillales</taxon>
        <taxon>Paenibacillaceae</taxon>
        <taxon>Paenibacillus</taxon>
    </lineage>
</organism>
<dbReference type="OrthoDB" id="9780310at2"/>
<dbReference type="Proteomes" id="UP000300879">
    <property type="component" value="Chromosome"/>
</dbReference>